<accession>A0ABY5IQV5</accession>
<sequence length="122" mass="14332">MITFNVVHLQGQEINCKKFHVGKFRHVSDVSGTTQIVRTKNTQTEVNEKLKVKVVYDIRWIDDCTYEISNRRIISEKNKTDKDEMNFILNVKILRSEGNKVFVSYTSNFSDDVYEGIMYKDD</sequence>
<dbReference type="RefSeq" id="WP_256549833.1">
    <property type="nucleotide sequence ID" value="NZ_CP101751.1"/>
</dbReference>
<organism evidence="1 2">
    <name type="scientific">Flavobacterium cerinum</name>
    <dbReference type="NCBI Taxonomy" id="2502784"/>
    <lineage>
        <taxon>Bacteria</taxon>
        <taxon>Pseudomonadati</taxon>
        <taxon>Bacteroidota</taxon>
        <taxon>Flavobacteriia</taxon>
        <taxon>Flavobacteriales</taxon>
        <taxon>Flavobacteriaceae</taxon>
        <taxon>Flavobacterium</taxon>
    </lineage>
</organism>
<proteinExistence type="predicted"/>
<protein>
    <submittedName>
        <fullName evidence="1">Uncharacterized protein</fullName>
    </submittedName>
</protein>
<reference evidence="1" key="1">
    <citation type="submission" date="2022-07" db="EMBL/GenBank/DDBJ databases">
        <title>Isolation, identification, and degradation of a PFOSA degrading strain from sewage treatment plant.</title>
        <authorList>
            <person name="Zhang L."/>
            <person name="Huo Y."/>
        </authorList>
    </citation>
    <scope>NUCLEOTIDE SEQUENCE</scope>
    <source>
        <strain evidence="1">C1</strain>
    </source>
</reference>
<dbReference type="EMBL" id="CP101751">
    <property type="protein sequence ID" value="UUC44163.1"/>
    <property type="molecule type" value="Genomic_DNA"/>
</dbReference>
<gene>
    <name evidence="1" type="ORF">NOX80_11015</name>
</gene>
<evidence type="ECO:0000313" key="1">
    <source>
        <dbReference type="EMBL" id="UUC44163.1"/>
    </source>
</evidence>
<name>A0ABY5IQV5_9FLAO</name>
<evidence type="ECO:0000313" key="2">
    <source>
        <dbReference type="Proteomes" id="UP001059844"/>
    </source>
</evidence>
<keyword evidence="2" id="KW-1185">Reference proteome</keyword>
<dbReference type="Proteomes" id="UP001059844">
    <property type="component" value="Chromosome"/>
</dbReference>